<evidence type="ECO:0000256" key="1">
    <source>
        <dbReference type="PROSITE-ProRule" id="PRU00473"/>
    </source>
</evidence>
<dbReference type="CDD" id="cd07185">
    <property type="entry name" value="OmpA_C-like"/>
    <property type="match status" value="1"/>
</dbReference>
<evidence type="ECO:0000313" key="4">
    <source>
        <dbReference type="EMBL" id="QBE66281.1"/>
    </source>
</evidence>
<proteinExistence type="predicted"/>
<dbReference type="AlphaFoldDB" id="A0A4P6L3Z3"/>
<accession>A0A4P6L3Z3</accession>
<dbReference type="PANTHER" id="PTHR30329">
    <property type="entry name" value="STATOR ELEMENT OF FLAGELLAR MOTOR COMPLEX"/>
    <property type="match status" value="1"/>
</dbReference>
<dbReference type="EMBL" id="CP035913">
    <property type="protein sequence ID" value="QBE66281.1"/>
    <property type="molecule type" value="Genomic_DNA"/>
</dbReference>
<sequence>MRRYVQHAALMLSAALPLPILLSGCASTPMPDSAQQISGTRPLVGFAIAQLGYDKSSYFGMCLQAACPVVTPKTNALSAQPAVPGDTGQKASPPQARFMKPEGIVIHFDAASAELEQSATAALAQLADQARHAAHITVVGRTDSTGSRAFNQRLAWQRARVVGTFLREQLGIAPARITVEGRGACCYVADNTTSDGRRANRHAVVTFHLAQEALP</sequence>
<dbReference type="InterPro" id="IPR036737">
    <property type="entry name" value="OmpA-like_sf"/>
</dbReference>
<dbReference type="InterPro" id="IPR050330">
    <property type="entry name" value="Bact_OuterMem_StrucFunc"/>
</dbReference>
<dbReference type="Gene3D" id="3.30.1330.60">
    <property type="entry name" value="OmpA-like domain"/>
    <property type="match status" value="1"/>
</dbReference>
<dbReference type="PROSITE" id="PS51123">
    <property type="entry name" value="OMPA_2"/>
    <property type="match status" value="1"/>
</dbReference>
<feature type="chain" id="PRO_5020537766" description="OmpA-like domain-containing protein" evidence="2">
    <location>
        <begin position="23"/>
        <end position="215"/>
    </location>
</feature>
<dbReference type="GO" id="GO:0016020">
    <property type="term" value="C:membrane"/>
    <property type="evidence" value="ECO:0007669"/>
    <property type="project" value="UniProtKB-UniRule"/>
</dbReference>
<dbReference type="PROSITE" id="PS51257">
    <property type="entry name" value="PROKAR_LIPOPROTEIN"/>
    <property type="match status" value="1"/>
</dbReference>
<keyword evidence="5" id="KW-1185">Reference proteome</keyword>
<gene>
    <name evidence="4" type="ORF">EWM63_27615</name>
</gene>
<evidence type="ECO:0000256" key="2">
    <source>
        <dbReference type="SAM" id="SignalP"/>
    </source>
</evidence>
<evidence type="ECO:0000313" key="5">
    <source>
        <dbReference type="Proteomes" id="UP000290637"/>
    </source>
</evidence>
<name>A0A4P6L3Z3_9BURK</name>
<reference evidence="4 5" key="1">
    <citation type="submission" date="2019-02" db="EMBL/GenBank/DDBJ databases">
        <title>Draft Genome Sequences of Six Type Strains of the Genus Massilia.</title>
        <authorList>
            <person name="Miess H."/>
            <person name="Frediansyhah A."/>
            <person name="Gross H."/>
        </authorList>
    </citation>
    <scope>NUCLEOTIDE SEQUENCE [LARGE SCALE GENOMIC DNA]</scope>
    <source>
        <strain evidence="4 5">DSM 17473</strain>
    </source>
</reference>
<organism evidence="4 5">
    <name type="scientific">Pseudoduganella lutea</name>
    <dbReference type="NCBI Taxonomy" id="321985"/>
    <lineage>
        <taxon>Bacteria</taxon>
        <taxon>Pseudomonadati</taxon>
        <taxon>Pseudomonadota</taxon>
        <taxon>Betaproteobacteria</taxon>
        <taxon>Burkholderiales</taxon>
        <taxon>Oxalobacteraceae</taxon>
        <taxon>Telluria group</taxon>
        <taxon>Pseudoduganella</taxon>
    </lineage>
</organism>
<dbReference type="Pfam" id="PF00691">
    <property type="entry name" value="OmpA"/>
    <property type="match status" value="1"/>
</dbReference>
<dbReference type="PANTHER" id="PTHR30329:SF21">
    <property type="entry name" value="LIPOPROTEIN YIAD-RELATED"/>
    <property type="match status" value="1"/>
</dbReference>
<dbReference type="RefSeq" id="WP_130189389.1">
    <property type="nucleotide sequence ID" value="NZ_CP035913.1"/>
</dbReference>
<dbReference type="Proteomes" id="UP000290637">
    <property type="component" value="Chromosome"/>
</dbReference>
<protein>
    <recommendedName>
        <fullName evidence="3">OmpA-like domain-containing protein</fullName>
    </recommendedName>
</protein>
<dbReference type="InterPro" id="IPR006665">
    <property type="entry name" value="OmpA-like"/>
</dbReference>
<dbReference type="SUPFAM" id="SSF103088">
    <property type="entry name" value="OmpA-like"/>
    <property type="match status" value="1"/>
</dbReference>
<evidence type="ECO:0000259" key="3">
    <source>
        <dbReference type="PROSITE" id="PS51123"/>
    </source>
</evidence>
<keyword evidence="2" id="KW-0732">Signal</keyword>
<dbReference type="KEGG" id="plue:EWM63_27615"/>
<feature type="signal peptide" evidence="2">
    <location>
        <begin position="1"/>
        <end position="22"/>
    </location>
</feature>
<keyword evidence="1" id="KW-0472">Membrane</keyword>
<dbReference type="OrthoDB" id="8526422at2"/>
<feature type="domain" description="OmpA-like" evidence="3">
    <location>
        <begin position="95"/>
        <end position="211"/>
    </location>
</feature>